<protein>
    <submittedName>
        <fullName evidence="1">Uncharacterized protein</fullName>
    </submittedName>
</protein>
<reference evidence="1" key="3">
    <citation type="submission" date="2025-09" db="UniProtKB">
        <authorList>
            <consortium name="Ensembl"/>
        </authorList>
    </citation>
    <scope>IDENTIFICATION</scope>
    <source>
        <strain evidence="1">Guanapo</strain>
    </source>
</reference>
<reference evidence="2" key="1">
    <citation type="submission" date="2013-11" db="EMBL/GenBank/DDBJ databases">
        <title>The genomic landscape of the Guanapo guppy.</title>
        <authorList>
            <person name="Kuenstner A."/>
            <person name="Dreyer C."/>
        </authorList>
    </citation>
    <scope>NUCLEOTIDE SEQUENCE</scope>
    <source>
        <strain evidence="2">Guanapo</strain>
    </source>
</reference>
<sequence length="62" mass="7484">MSCDNHELCCLFHWSFSCRAFTAVLIFSQWTKLQKKVFLYSRHGSRRRIKKHCFSHLHSLIL</sequence>
<organism evidence="1 2">
    <name type="scientific">Poecilia reticulata</name>
    <name type="common">Guppy</name>
    <name type="synonym">Acanthophacelus reticulatus</name>
    <dbReference type="NCBI Taxonomy" id="8081"/>
    <lineage>
        <taxon>Eukaryota</taxon>
        <taxon>Metazoa</taxon>
        <taxon>Chordata</taxon>
        <taxon>Craniata</taxon>
        <taxon>Vertebrata</taxon>
        <taxon>Euteleostomi</taxon>
        <taxon>Actinopterygii</taxon>
        <taxon>Neopterygii</taxon>
        <taxon>Teleostei</taxon>
        <taxon>Neoteleostei</taxon>
        <taxon>Acanthomorphata</taxon>
        <taxon>Ovalentaria</taxon>
        <taxon>Atherinomorphae</taxon>
        <taxon>Cyprinodontiformes</taxon>
        <taxon>Poeciliidae</taxon>
        <taxon>Poeciliinae</taxon>
        <taxon>Poecilia</taxon>
    </lineage>
</organism>
<dbReference type="Ensembl" id="ENSPRET00000021203.1">
    <property type="protein sequence ID" value="ENSPREP00000020979.1"/>
    <property type="gene ID" value="ENSPREG00000014194.1"/>
</dbReference>
<evidence type="ECO:0000313" key="2">
    <source>
        <dbReference type="Proteomes" id="UP000242638"/>
    </source>
</evidence>
<evidence type="ECO:0000313" key="1">
    <source>
        <dbReference type="Ensembl" id="ENSPREP00000020979.1"/>
    </source>
</evidence>
<proteinExistence type="predicted"/>
<keyword evidence="2" id="KW-1185">Reference proteome</keyword>
<dbReference type="AlphaFoldDB" id="A0A3P9PGQ9"/>
<accession>A0A3P9PGQ9</accession>
<name>A0A3P9PGQ9_POERE</name>
<dbReference type="Proteomes" id="UP000242638">
    <property type="component" value="Unassembled WGS sequence"/>
</dbReference>
<reference evidence="1" key="2">
    <citation type="submission" date="2025-08" db="UniProtKB">
        <authorList>
            <consortium name="Ensembl"/>
        </authorList>
    </citation>
    <scope>IDENTIFICATION</scope>
    <source>
        <strain evidence="1">Guanapo</strain>
    </source>
</reference>